<dbReference type="InterPro" id="IPR014756">
    <property type="entry name" value="Ig_E-set"/>
</dbReference>
<comment type="caution">
    <text evidence="3">The sequence shown here is derived from an EMBL/GenBank/DDBJ whole genome shotgun (WGS) entry which is preliminary data.</text>
</comment>
<gene>
    <name evidence="3" type="ORF">FC695_41445</name>
</gene>
<sequence length="86" mass="9351">MDFEPIGTVKHDDSAASNNLSHKINVPTDRSGYHVILAVWDVADTVNAFYNVIDVNLINNEKPDTEAPTQLSGVQVVKATSNSVEL</sequence>
<evidence type="ECO:0000259" key="2">
    <source>
        <dbReference type="Pfam" id="PF03067"/>
    </source>
</evidence>
<dbReference type="InterPro" id="IPR004302">
    <property type="entry name" value="Cellulose/chitin-bd_N"/>
</dbReference>
<dbReference type="Gene3D" id="2.70.50.50">
    <property type="entry name" value="chitin-binding protein cbp21"/>
    <property type="match status" value="1"/>
</dbReference>
<feature type="non-terminal residue" evidence="3">
    <location>
        <position position="1"/>
    </location>
</feature>
<feature type="non-terminal residue" evidence="3">
    <location>
        <position position="86"/>
    </location>
</feature>
<dbReference type="InterPro" id="IPR051024">
    <property type="entry name" value="GlcNAc_Chitin_IntDeg"/>
</dbReference>
<reference evidence="3 4" key="1">
    <citation type="journal article" date="2019" name="Environ. Microbiol.">
        <title>An active ?-lactamase is a part of an orchestrated cell wall stress resistance network of Bacillus subtilis and related rhizosphere species.</title>
        <authorList>
            <person name="Bucher T."/>
            <person name="Keren-Paz A."/>
            <person name="Hausser J."/>
            <person name="Olender T."/>
            <person name="Cytryn E."/>
            <person name="Kolodkin-Gal I."/>
        </authorList>
    </citation>
    <scope>NUCLEOTIDE SEQUENCE [LARGE SCALE GENOMIC DNA]</scope>
    <source>
        <strain evidence="3 4">I32</strain>
    </source>
</reference>
<name>A0A9X9F182_BACCE</name>
<accession>A0A9X9F182</accession>
<dbReference type="SUPFAM" id="SSF81296">
    <property type="entry name" value="E set domains"/>
    <property type="match status" value="1"/>
</dbReference>
<dbReference type="EMBL" id="SZOH01004741">
    <property type="protein sequence ID" value="TKI83198.1"/>
    <property type="molecule type" value="Genomic_DNA"/>
</dbReference>
<evidence type="ECO:0000313" key="4">
    <source>
        <dbReference type="Proteomes" id="UP000308444"/>
    </source>
</evidence>
<evidence type="ECO:0000313" key="3">
    <source>
        <dbReference type="EMBL" id="TKI83198.1"/>
    </source>
</evidence>
<dbReference type="AlphaFoldDB" id="A0A9X9F182"/>
<evidence type="ECO:0000256" key="1">
    <source>
        <dbReference type="ARBA" id="ARBA00022729"/>
    </source>
</evidence>
<protein>
    <submittedName>
        <fullName evidence="3">Chitin-binding protein</fullName>
    </submittedName>
</protein>
<dbReference type="Proteomes" id="UP000308444">
    <property type="component" value="Unassembled WGS sequence"/>
</dbReference>
<dbReference type="PANTHER" id="PTHR34823">
    <property type="entry name" value="GLCNAC-BINDING PROTEIN A"/>
    <property type="match status" value="1"/>
</dbReference>
<keyword evidence="1" id="KW-0732">Signal</keyword>
<proteinExistence type="predicted"/>
<dbReference type="PANTHER" id="PTHR34823:SF1">
    <property type="entry name" value="CHITIN-BINDING TYPE-4 DOMAIN-CONTAINING PROTEIN"/>
    <property type="match status" value="1"/>
</dbReference>
<dbReference type="Pfam" id="PF03067">
    <property type="entry name" value="LPMO_10"/>
    <property type="match status" value="1"/>
</dbReference>
<organism evidence="3 4">
    <name type="scientific">Bacillus cereus</name>
    <dbReference type="NCBI Taxonomy" id="1396"/>
    <lineage>
        <taxon>Bacteria</taxon>
        <taxon>Bacillati</taxon>
        <taxon>Bacillota</taxon>
        <taxon>Bacilli</taxon>
        <taxon>Bacillales</taxon>
        <taxon>Bacillaceae</taxon>
        <taxon>Bacillus</taxon>
        <taxon>Bacillus cereus group</taxon>
    </lineage>
</organism>
<feature type="domain" description="Chitin-binding type-4" evidence="2">
    <location>
        <begin position="2"/>
        <end position="55"/>
    </location>
</feature>